<gene>
    <name evidence="1" type="ORF">Fmac_004360</name>
</gene>
<dbReference type="PROSITE" id="PS51257">
    <property type="entry name" value="PROKAR_LIPOPROTEIN"/>
    <property type="match status" value="1"/>
</dbReference>
<name>A0ABD1N4V9_9FABA</name>
<reference evidence="1 2" key="1">
    <citation type="submission" date="2024-08" db="EMBL/GenBank/DDBJ databases">
        <title>Insights into the chromosomal genome structure of Flemingia macrophylla.</title>
        <authorList>
            <person name="Ding Y."/>
            <person name="Zhao Y."/>
            <person name="Bi W."/>
            <person name="Wu M."/>
            <person name="Zhao G."/>
            <person name="Gong Y."/>
            <person name="Li W."/>
            <person name="Zhang P."/>
        </authorList>
    </citation>
    <scope>NUCLEOTIDE SEQUENCE [LARGE SCALE GENOMIC DNA]</scope>
    <source>
        <strain evidence="1">DYQJB</strain>
        <tissue evidence="1">Leaf</tissue>
    </source>
</reference>
<evidence type="ECO:0008006" key="3">
    <source>
        <dbReference type="Google" id="ProtNLM"/>
    </source>
</evidence>
<proteinExistence type="predicted"/>
<dbReference type="AlphaFoldDB" id="A0ABD1N4V9"/>
<organism evidence="1 2">
    <name type="scientific">Flemingia macrophylla</name>
    <dbReference type="NCBI Taxonomy" id="520843"/>
    <lineage>
        <taxon>Eukaryota</taxon>
        <taxon>Viridiplantae</taxon>
        <taxon>Streptophyta</taxon>
        <taxon>Embryophyta</taxon>
        <taxon>Tracheophyta</taxon>
        <taxon>Spermatophyta</taxon>
        <taxon>Magnoliopsida</taxon>
        <taxon>eudicotyledons</taxon>
        <taxon>Gunneridae</taxon>
        <taxon>Pentapetalae</taxon>
        <taxon>rosids</taxon>
        <taxon>fabids</taxon>
        <taxon>Fabales</taxon>
        <taxon>Fabaceae</taxon>
        <taxon>Papilionoideae</taxon>
        <taxon>50 kb inversion clade</taxon>
        <taxon>NPAAA clade</taxon>
        <taxon>indigoferoid/millettioid clade</taxon>
        <taxon>Phaseoleae</taxon>
        <taxon>Flemingia</taxon>
    </lineage>
</organism>
<keyword evidence="2" id="KW-1185">Reference proteome</keyword>
<comment type="caution">
    <text evidence="1">The sequence shown here is derived from an EMBL/GenBank/DDBJ whole genome shotgun (WGS) entry which is preliminary data.</text>
</comment>
<dbReference type="EMBL" id="JBGMDY010000002">
    <property type="protein sequence ID" value="KAL2343075.1"/>
    <property type="molecule type" value="Genomic_DNA"/>
</dbReference>
<evidence type="ECO:0000313" key="1">
    <source>
        <dbReference type="EMBL" id="KAL2343075.1"/>
    </source>
</evidence>
<sequence length="69" mass="7754">MPRAERVLHTCRPARVAAGCFFACACIPSSVDVDVDVDGEEEENKNGQRRRYSVERDLDDKNLKCLKVA</sequence>
<accession>A0ABD1N4V9</accession>
<evidence type="ECO:0000313" key="2">
    <source>
        <dbReference type="Proteomes" id="UP001603857"/>
    </source>
</evidence>
<dbReference type="Proteomes" id="UP001603857">
    <property type="component" value="Unassembled WGS sequence"/>
</dbReference>
<protein>
    <recommendedName>
        <fullName evidence="3">Secreted protein</fullName>
    </recommendedName>
</protein>